<organism evidence="1 2">
    <name type="scientific">Brucella thiophenivorans</name>
    <dbReference type="NCBI Taxonomy" id="571255"/>
    <lineage>
        <taxon>Bacteria</taxon>
        <taxon>Pseudomonadati</taxon>
        <taxon>Pseudomonadota</taxon>
        <taxon>Alphaproteobacteria</taxon>
        <taxon>Hyphomicrobiales</taxon>
        <taxon>Brucellaceae</taxon>
        <taxon>Brucella/Ochrobactrum group</taxon>
        <taxon>Brucella</taxon>
    </lineage>
</organism>
<evidence type="ECO:0000313" key="2">
    <source>
        <dbReference type="Proteomes" id="UP000215590"/>
    </source>
</evidence>
<dbReference type="Proteomes" id="UP000215590">
    <property type="component" value="Unassembled WGS sequence"/>
</dbReference>
<dbReference type="AlphaFoldDB" id="A0A256G3K9"/>
<name>A0A256G3K9_9HYPH</name>
<comment type="caution">
    <text evidence="1">The sequence shown here is derived from an EMBL/GenBank/DDBJ whole genome shotgun (WGS) entry which is preliminary data.</text>
</comment>
<proteinExistence type="predicted"/>
<gene>
    <name evidence="1" type="ORF">CEV31_0523</name>
</gene>
<evidence type="ECO:0000313" key="1">
    <source>
        <dbReference type="EMBL" id="OYR21684.1"/>
    </source>
</evidence>
<dbReference type="EMBL" id="NNRJ01000010">
    <property type="protein sequence ID" value="OYR21684.1"/>
    <property type="molecule type" value="Genomic_DNA"/>
</dbReference>
<accession>A0A256G3K9</accession>
<keyword evidence="2" id="KW-1185">Reference proteome</keyword>
<dbReference type="RefSeq" id="WP_143850894.1">
    <property type="nucleotide sequence ID" value="NZ_JBHEEK010000010.1"/>
</dbReference>
<reference evidence="1 2" key="1">
    <citation type="submission" date="2017-07" db="EMBL/GenBank/DDBJ databases">
        <title>Phylogenetic study on the rhizospheric bacterium Ochrobactrum sp. A44.</title>
        <authorList>
            <person name="Krzyzanowska D.M."/>
            <person name="Ossowicki A."/>
            <person name="Rajewska M."/>
            <person name="Maciag T."/>
            <person name="Kaczynski Z."/>
            <person name="Czerwicka M."/>
            <person name="Jafra S."/>
        </authorList>
    </citation>
    <scope>NUCLEOTIDE SEQUENCE [LARGE SCALE GENOMIC DNA]</scope>
    <source>
        <strain evidence="1 2">DSM 7216</strain>
    </source>
</reference>
<protein>
    <submittedName>
        <fullName evidence="1">Extracellular solute-binding domain protein</fullName>
    </submittedName>
</protein>
<sequence>MNRTDRVSRYDSICSISARMQRNHAGAVSHAVENHTEIRGATSLNAMLKRASAVPAHLALSIVVAQA</sequence>